<accession>A0A0F9W6D2</accession>
<gene>
    <name evidence="3" type="ORF">LCGC14_0013790</name>
</gene>
<feature type="domain" description="Bacterial sugar transferase" evidence="2">
    <location>
        <begin position="3"/>
        <end position="197"/>
    </location>
</feature>
<evidence type="ECO:0000259" key="2">
    <source>
        <dbReference type="Pfam" id="PF02397"/>
    </source>
</evidence>
<evidence type="ECO:0000313" key="3">
    <source>
        <dbReference type="EMBL" id="KKO11875.1"/>
    </source>
</evidence>
<name>A0A0F9W6D2_9ZZZZ</name>
<dbReference type="InterPro" id="IPR003362">
    <property type="entry name" value="Bact_transf"/>
</dbReference>
<evidence type="ECO:0000256" key="1">
    <source>
        <dbReference type="SAM" id="Phobius"/>
    </source>
</evidence>
<protein>
    <recommendedName>
        <fullName evidence="2">Bacterial sugar transferase domain-containing protein</fullName>
    </recommendedName>
</protein>
<dbReference type="EMBL" id="LAZR01000002">
    <property type="protein sequence ID" value="KKO11875.1"/>
    <property type="molecule type" value="Genomic_DNA"/>
</dbReference>
<sequence length="232" mass="26156">MIRLLDIFFAVLGLLVLGIFMIGATVINLCTGEHKVLYKQNRVGKDGKDFKLYKFATMLENSPNMSGGLVTAVNDPRVLPFGRFLRRTKVNELPQLLNIMKGDMSFVGPRPQTRPHYSLYTPEQQRIIDATGPGLTGVGSLFFRNEEQMLVDCGSDPIRFHDEVVTPYKGDLEVWYAENKSVGLYFKIIYLTAASIINRHLNTLSYFRGLPTPPPALMALLTPEQQGLFKRN</sequence>
<keyword evidence="1" id="KW-0812">Transmembrane</keyword>
<dbReference type="PANTHER" id="PTHR30576">
    <property type="entry name" value="COLANIC BIOSYNTHESIS UDP-GLUCOSE LIPID CARRIER TRANSFERASE"/>
    <property type="match status" value="1"/>
</dbReference>
<organism evidence="3">
    <name type="scientific">marine sediment metagenome</name>
    <dbReference type="NCBI Taxonomy" id="412755"/>
    <lineage>
        <taxon>unclassified sequences</taxon>
        <taxon>metagenomes</taxon>
        <taxon>ecological metagenomes</taxon>
    </lineage>
</organism>
<dbReference type="AlphaFoldDB" id="A0A0F9W6D2"/>
<comment type="caution">
    <text evidence="3">The sequence shown here is derived from an EMBL/GenBank/DDBJ whole genome shotgun (WGS) entry which is preliminary data.</text>
</comment>
<dbReference type="PANTHER" id="PTHR30576:SF20">
    <property type="entry name" value="QUINOVOSAMINEPHOSPHOTRANSFERAE-RELATED"/>
    <property type="match status" value="1"/>
</dbReference>
<keyword evidence="1" id="KW-1133">Transmembrane helix</keyword>
<dbReference type="GO" id="GO:0016780">
    <property type="term" value="F:phosphotransferase activity, for other substituted phosphate groups"/>
    <property type="evidence" value="ECO:0007669"/>
    <property type="project" value="TreeGrafter"/>
</dbReference>
<reference evidence="3" key="1">
    <citation type="journal article" date="2015" name="Nature">
        <title>Complex archaea that bridge the gap between prokaryotes and eukaryotes.</title>
        <authorList>
            <person name="Spang A."/>
            <person name="Saw J.H."/>
            <person name="Jorgensen S.L."/>
            <person name="Zaremba-Niedzwiedzka K."/>
            <person name="Martijn J."/>
            <person name="Lind A.E."/>
            <person name="van Eijk R."/>
            <person name="Schleper C."/>
            <person name="Guy L."/>
            <person name="Ettema T.J."/>
        </authorList>
    </citation>
    <scope>NUCLEOTIDE SEQUENCE</scope>
</reference>
<dbReference type="Pfam" id="PF02397">
    <property type="entry name" value="Bac_transf"/>
    <property type="match status" value="1"/>
</dbReference>
<proteinExistence type="predicted"/>
<keyword evidence="1" id="KW-0472">Membrane</keyword>
<feature type="transmembrane region" description="Helical" evidence="1">
    <location>
        <begin position="7"/>
        <end position="27"/>
    </location>
</feature>